<dbReference type="PANTHER" id="PTHR21064:SF1">
    <property type="entry name" value="HYDROXYLYSINE KINASE"/>
    <property type="match status" value="1"/>
</dbReference>
<feature type="domain" description="Aminoglycoside phosphotransferase" evidence="11">
    <location>
        <begin position="123"/>
        <end position="342"/>
    </location>
</feature>
<evidence type="ECO:0000256" key="5">
    <source>
        <dbReference type="ARBA" id="ARBA00022777"/>
    </source>
</evidence>
<dbReference type="OrthoDB" id="9973935at2759"/>
<dbReference type="Gene3D" id="3.90.1200.10">
    <property type="match status" value="1"/>
</dbReference>
<evidence type="ECO:0000256" key="9">
    <source>
        <dbReference type="ARBA" id="ARBA00040505"/>
    </source>
</evidence>
<gene>
    <name evidence="13" type="primary">AGPD1</name>
    <name evidence="12" type="ORF">CCAP1982_LOCUS8797</name>
</gene>
<dbReference type="AlphaFoldDB" id="W8C0S6"/>
<dbReference type="SUPFAM" id="SSF56112">
    <property type="entry name" value="Protein kinase-like (PK-like)"/>
    <property type="match status" value="1"/>
</dbReference>
<proteinExistence type="evidence at transcript level"/>
<keyword evidence="5 13" id="KW-0418">Kinase</keyword>
<comment type="catalytic activity">
    <reaction evidence="6">
        <text>(5R)-5-hydroxy-L-lysine + GTP = (5R)-5-phosphooxy-L-lysine + GDP + H(+)</text>
        <dbReference type="Rhea" id="RHEA:19049"/>
        <dbReference type="ChEBI" id="CHEBI:15378"/>
        <dbReference type="ChEBI" id="CHEBI:37565"/>
        <dbReference type="ChEBI" id="CHEBI:57882"/>
        <dbReference type="ChEBI" id="CHEBI:58189"/>
        <dbReference type="ChEBI" id="CHEBI:58357"/>
        <dbReference type="EC" id="2.7.1.81"/>
    </reaction>
</comment>
<dbReference type="GO" id="GO:0005737">
    <property type="term" value="C:cytoplasm"/>
    <property type="evidence" value="ECO:0007669"/>
    <property type="project" value="UniProtKB-SubCell"/>
</dbReference>
<comment type="similarity">
    <text evidence="2">Belongs to the aminoglycoside phosphotransferase family.</text>
</comment>
<evidence type="ECO:0000313" key="14">
    <source>
        <dbReference type="Proteomes" id="UP000606786"/>
    </source>
</evidence>
<evidence type="ECO:0000313" key="12">
    <source>
        <dbReference type="EMBL" id="CAD7000311.1"/>
    </source>
</evidence>
<evidence type="ECO:0000256" key="4">
    <source>
        <dbReference type="ARBA" id="ARBA00022679"/>
    </source>
</evidence>
<accession>W8C0S6</accession>
<organism evidence="13">
    <name type="scientific">Ceratitis capitata</name>
    <name type="common">Mediterranean fruit fly</name>
    <name type="synonym">Tephritis capitata</name>
    <dbReference type="NCBI Taxonomy" id="7213"/>
    <lineage>
        <taxon>Eukaryota</taxon>
        <taxon>Metazoa</taxon>
        <taxon>Ecdysozoa</taxon>
        <taxon>Arthropoda</taxon>
        <taxon>Hexapoda</taxon>
        <taxon>Insecta</taxon>
        <taxon>Pterygota</taxon>
        <taxon>Neoptera</taxon>
        <taxon>Endopterygota</taxon>
        <taxon>Diptera</taxon>
        <taxon>Brachycera</taxon>
        <taxon>Muscomorpha</taxon>
        <taxon>Tephritoidea</taxon>
        <taxon>Tephritidae</taxon>
        <taxon>Ceratitis</taxon>
        <taxon>Ceratitis</taxon>
    </lineage>
</organism>
<evidence type="ECO:0000256" key="3">
    <source>
        <dbReference type="ARBA" id="ARBA00022490"/>
    </source>
</evidence>
<reference evidence="13" key="2">
    <citation type="journal article" date="2014" name="BMC Genomics">
        <title>A genomic perspective to assessing quality of mass-reared SIT flies used in Mediterranean fruit fly (Ceratitis capitata) eradication in California.</title>
        <authorList>
            <person name="Calla B."/>
            <person name="Hall B."/>
            <person name="Hou S."/>
            <person name="Geib S.M."/>
        </authorList>
    </citation>
    <scope>NUCLEOTIDE SEQUENCE</scope>
</reference>
<evidence type="ECO:0000259" key="11">
    <source>
        <dbReference type="Pfam" id="PF01636"/>
    </source>
</evidence>
<dbReference type="EC" id="2.7.1.81" evidence="8"/>
<dbReference type="FunFam" id="3.90.1200.10:FF:000007">
    <property type="entry name" value="hydroxylysine kinase isoform X1"/>
    <property type="match status" value="1"/>
</dbReference>
<keyword evidence="14" id="KW-1185">Reference proteome</keyword>
<evidence type="ECO:0000256" key="8">
    <source>
        <dbReference type="ARBA" id="ARBA00038873"/>
    </source>
</evidence>
<evidence type="ECO:0000256" key="10">
    <source>
        <dbReference type="SAM" id="MobiDB-lite"/>
    </source>
</evidence>
<reference evidence="12" key="3">
    <citation type="submission" date="2020-11" db="EMBL/GenBank/DDBJ databases">
        <authorList>
            <person name="Whitehead M."/>
        </authorList>
    </citation>
    <scope>NUCLEOTIDE SEQUENCE</scope>
    <source>
        <strain evidence="12">EGII</strain>
    </source>
</reference>
<evidence type="ECO:0000313" key="13">
    <source>
        <dbReference type="EMBL" id="JAC02699.1"/>
    </source>
</evidence>
<evidence type="ECO:0000256" key="2">
    <source>
        <dbReference type="ARBA" id="ARBA00006219"/>
    </source>
</evidence>
<dbReference type="FunFam" id="3.30.200.20:FF:000549">
    <property type="entry name" value="hydroxylysine kinase"/>
    <property type="match status" value="1"/>
</dbReference>
<dbReference type="InterPro" id="IPR050249">
    <property type="entry name" value="Pseudomonas-type_ThrB"/>
</dbReference>
<dbReference type="EMBL" id="CAJHJT010000012">
    <property type="protein sequence ID" value="CAD7000311.1"/>
    <property type="molecule type" value="Genomic_DNA"/>
</dbReference>
<protein>
    <recommendedName>
        <fullName evidence="9">Hydroxylysine kinase</fullName>
        <ecNumber evidence="8">2.7.1.81</ecNumber>
    </recommendedName>
</protein>
<dbReference type="PANTHER" id="PTHR21064">
    <property type="entry name" value="AMINOGLYCOSIDE PHOSPHOTRANSFERASE DOMAIN-CONTAINING PROTEIN-RELATED"/>
    <property type="match status" value="1"/>
</dbReference>
<dbReference type="Proteomes" id="UP000606786">
    <property type="component" value="Unassembled WGS sequence"/>
</dbReference>
<dbReference type="Gene3D" id="3.30.200.20">
    <property type="entry name" value="Phosphorylase Kinase, domain 1"/>
    <property type="match status" value="1"/>
</dbReference>
<dbReference type="GO" id="GO:0047992">
    <property type="term" value="F:hydroxylysine kinase activity"/>
    <property type="evidence" value="ECO:0007669"/>
    <property type="project" value="UniProtKB-EC"/>
</dbReference>
<dbReference type="EMBL" id="GAMC01003857">
    <property type="protein sequence ID" value="JAC02699.1"/>
    <property type="molecule type" value="mRNA"/>
</dbReference>
<dbReference type="InterPro" id="IPR002575">
    <property type="entry name" value="Aminoglycoside_PTrfase"/>
</dbReference>
<keyword evidence="3" id="KW-0963">Cytoplasm</keyword>
<evidence type="ECO:0000256" key="1">
    <source>
        <dbReference type="ARBA" id="ARBA00004496"/>
    </source>
</evidence>
<dbReference type="Pfam" id="PF01636">
    <property type="entry name" value="APH"/>
    <property type="match status" value="1"/>
</dbReference>
<dbReference type="InterPro" id="IPR011009">
    <property type="entry name" value="Kinase-like_dom_sf"/>
</dbReference>
<comment type="subcellular location">
    <subcellularLocation>
        <location evidence="1">Cytoplasm</location>
    </subcellularLocation>
</comment>
<reference evidence="13" key="1">
    <citation type="submission" date="2013-07" db="EMBL/GenBank/DDBJ databases">
        <authorList>
            <person name="Geib S."/>
        </authorList>
    </citation>
    <scope>NUCLEOTIDE SEQUENCE</scope>
</reference>
<feature type="compositionally biased region" description="Low complexity" evidence="10">
    <location>
        <begin position="44"/>
        <end position="57"/>
    </location>
</feature>
<sequence>MEQWNNVELTSLRKKSYTLNHEYDLANKCVVAANNNSESTQKSATNGTDDNGADNANQSELLQPGSNIKPKVTTENVEALVRRLYGITINEIKELISYDDRNYLIQPDWNIKNPIITTQWPHGYVLKILNALDSKKTDFIDAQNQLMLYLSNEGIVCPRPITNVNGKYFSVEHINGGDHVVRLLEFVPGKMFHEVEKSNYLLYKSGEYIAKIDRALKNFHHEAYDTHKTLWMLESVPQLREFLYALTDHDRKALVEEIIEAFEKNVLTKVDKLEKQIIHGDFNEQNIIVEESKTSSNGEYKVKAIIDFGDTNNSPVIFEIGIALTYMILQAKSIESGGYFLAGYMDIRAISNEERILLKYCVAARLAQSLVMGAYTHSLDPSNEYVLVTQEEGWKMIEELWRNRFAEIDELWQTTADKYLTQSVK</sequence>
<comment type="function">
    <text evidence="7">Catalyzes the GTP-dependent phosphorylation of 5-hydroxy-L-lysine.</text>
</comment>
<name>W8C0S6_CERCA</name>
<dbReference type="EMBL" id="GAMC01003858">
    <property type="protein sequence ID" value="JAC02698.1"/>
    <property type="molecule type" value="mRNA"/>
</dbReference>
<keyword evidence="4" id="KW-0808">Transferase</keyword>
<feature type="region of interest" description="Disordered" evidence="10">
    <location>
        <begin position="37"/>
        <end position="68"/>
    </location>
</feature>
<evidence type="ECO:0000256" key="7">
    <source>
        <dbReference type="ARBA" id="ARBA00037368"/>
    </source>
</evidence>
<evidence type="ECO:0000256" key="6">
    <source>
        <dbReference type="ARBA" id="ARBA00036820"/>
    </source>
</evidence>